<comment type="subcellular location">
    <subcellularLocation>
        <location evidence="1">Membrane</location>
        <topology evidence="1">Single-pass type I membrane protein</topology>
    </subcellularLocation>
</comment>
<feature type="domain" description="Ig-like" evidence="8">
    <location>
        <begin position="2"/>
        <end position="91"/>
    </location>
</feature>
<feature type="non-terminal residue" evidence="9">
    <location>
        <position position="1"/>
    </location>
</feature>
<evidence type="ECO:0000256" key="1">
    <source>
        <dbReference type="ARBA" id="ARBA00004479"/>
    </source>
</evidence>
<dbReference type="GO" id="GO:0005886">
    <property type="term" value="C:plasma membrane"/>
    <property type="evidence" value="ECO:0007669"/>
    <property type="project" value="TreeGrafter"/>
</dbReference>
<keyword evidence="10" id="KW-1185">Reference proteome</keyword>
<dbReference type="AlphaFoldDB" id="A0A8K0D0I7"/>
<keyword evidence="5" id="KW-0393">Immunoglobulin domain</keyword>
<keyword evidence="7" id="KW-1133">Transmembrane helix</keyword>
<dbReference type="Gene3D" id="2.60.40.10">
    <property type="entry name" value="Immunoglobulins"/>
    <property type="match status" value="2"/>
</dbReference>
<reference evidence="9" key="1">
    <citation type="submission" date="2019-08" db="EMBL/GenBank/DDBJ databases">
        <title>The genome of the North American firefly Photinus pyralis.</title>
        <authorList>
            <consortium name="Photinus pyralis genome working group"/>
            <person name="Fallon T.R."/>
            <person name="Sander Lower S.E."/>
            <person name="Weng J.-K."/>
        </authorList>
    </citation>
    <scope>NUCLEOTIDE SEQUENCE</scope>
    <source>
        <strain evidence="9">TRF0915ILg1</strain>
        <tissue evidence="9">Whole body</tissue>
    </source>
</reference>
<dbReference type="Proteomes" id="UP000801492">
    <property type="component" value="Unassembled WGS sequence"/>
</dbReference>
<evidence type="ECO:0000256" key="2">
    <source>
        <dbReference type="ARBA" id="ARBA00023136"/>
    </source>
</evidence>
<proteinExistence type="predicted"/>
<evidence type="ECO:0000256" key="7">
    <source>
        <dbReference type="SAM" id="Phobius"/>
    </source>
</evidence>
<dbReference type="OrthoDB" id="10039395at2759"/>
<dbReference type="InterPro" id="IPR007110">
    <property type="entry name" value="Ig-like_dom"/>
</dbReference>
<accession>A0A8K0D0I7</accession>
<dbReference type="Pfam" id="PF13927">
    <property type="entry name" value="Ig_3"/>
    <property type="match status" value="1"/>
</dbReference>
<dbReference type="SUPFAM" id="SSF48726">
    <property type="entry name" value="Immunoglobulin"/>
    <property type="match status" value="2"/>
</dbReference>
<dbReference type="InterPro" id="IPR003598">
    <property type="entry name" value="Ig_sub2"/>
</dbReference>
<keyword evidence="7" id="KW-0812">Transmembrane</keyword>
<comment type="caution">
    <text evidence="9">The sequence shown here is derived from an EMBL/GenBank/DDBJ whole genome shotgun (WGS) entry which is preliminary data.</text>
</comment>
<dbReference type="InterPro" id="IPR013783">
    <property type="entry name" value="Ig-like_fold"/>
</dbReference>
<keyword evidence="4" id="KW-0325">Glycoprotein</keyword>
<feature type="transmembrane region" description="Helical" evidence="7">
    <location>
        <begin position="209"/>
        <end position="231"/>
    </location>
</feature>
<dbReference type="InterPro" id="IPR036179">
    <property type="entry name" value="Ig-like_dom_sf"/>
</dbReference>
<name>A0A8K0D0I7_IGNLU</name>
<dbReference type="InterPro" id="IPR003599">
    <property type="entry name" value="Ig_sub"/>
</dbReference>
<dbReference type="EMBL" id="VTPC01008646">
    <property type="protein sequence ID" value="KAF2892615.1"/>
    <property type="molecule type" value="Genomic_DNA"/>
</dbReference>
<feature type="non-terminal residue" evidence="9">
    <location>
        <position position="460"/>
    </location>
</feature>
<dbReference type="GO" id="GO:0005911">
    <property type="term" value="C:cell-cell junction"/>
    <property type="evidence" value="ECO:0007669"/>
    <property type="project" value="TreeGrafter"/>
</dbReference>
<keyword evidence="2 7" id="KW-0472">Membrane</keyword>
<protein>
    <recommendedName>
        <fullName evidence="8">Ig-like domain-containing protein</fullName>
    </recommendedName>
</protein>
<evidence type="ECO:0000313" key="10">
    <source>
        <dbReference type="Proteomes" id="UP000801492"/>
    </source>
</evidence>
<dbReference type="CDD" id="cd00096">
    <property type="entry name" value="Ig"/>
    <property type="match status" value="1"/>
</dbReference>
<keyword evidence="3" id="KW-1015">Disulfide bond</keyword>
<evidence type="ECO:0000259" key="8">
    <source>
        <dbReference type="PROSITE" id="PS50835"/>
    </source>
</evidence>
<evidence type="ECO:0000313" key="9">
    <source>
        <dbReference type="EMBL" id="KAF2892615.1"/>
    </source>
</evidence>
<feature type="region of interest" description="Disordered" evidence="6">
    <location>
        <begin position="383"/>
        <end position="419"/>
    </location>
</feature>
<sequence>PPKILSVGPDRLTTAPLFTSATFECIGEGNPQPTYQWLQRYPTPSDFIIERGRESKLHIPNVTYDYQGEYVCKVTNIIGGTERTVQSEAIALQVVGAPQVLRHSIKPEIRVEKGENADLRVIVCADPRPRIMAWEWGSVRMEAGSAKGRYKVDDVTEEDREDCYSAALHISDADSVDSRAYYLAVENDKGKDKHAVLLYVNEPMQLSTMVSLAGGALAVFLLLICACIYAVRTEKCCFSRKGDFKPSDLDSEKLDIEKNSTGPGGIPADAIYTTTPRGGRGHNSPEAMKPTTHTFKGRSSLEDHLKEENIYSGLNSTVRQNRSQTVPNKNYYESDELENGTKFRHGDGKYHSYHKYHSIRKPTDIADVDNLSSFNTMAVRSHRSSLPIDNNKYDRRSSLQNSKKYYKNKDTKARPKPLQVGDNEQYYNHIFPATTTTNPKSHYNKNTRTDMYFQPSTLDR</sequence>
<dbReference type="PROSITE" id="PS50835">
    <property type="entry name" value="IG_LIKE"/>
    <property type="match status" value="1"/>
</dbReference>
<evidence type="ECO:0000256" key="5">
    <source>
        <dbReference type="ARBA" id="ARBA00023319"/>
    </source>
</evidence>
<evidence type="ECO:0000256" key="4">
    <source>
        <dbReference type="ARBA" id="ARBA00023180"/>
    </source>
</evidence>
<gene>
    <name evidence="9" type="ORF">ILUMI_13559</name>
</gene>
<dbReference type="GO" id="GO:0098609">
    <property type="term" value="P:cell-cell adhesion"/>
    <property type="evidence" value="ECO:0007669"/>
    <property type="project" value="TreeGrafter"/>
</dbReference>
<evidence type="ECO:0000256" key="6">
    <source>
        <dbReference type="SAM" id="MobiDB-lite"/>
    </source>
</evidence>
<dbReference type="SMART" id="SM00409">
    <property type="entry name" value="IG"/>
    <property type="match status" value="2"/>
</dbReference>
<evidence type="ECO:0000256" key="3">
    <source>
        <dbReference type="ARBA" id="ARBA00023157"/>
    </source>
</evidence>
<dbReference type="PANTHER" id="PTHR11640">
    <property type="entry name" value="NEPHRIN"/>
    <property type="match status" value="1"/>
</dbReference>
<dbReference type="PANTHER" id="PTHR11640:SF154">
    <property type="entry name" value="IRREGULAR CHIASM C-ROUGHEST PROTEIN-LIKE PROTEIN"/>
    <property type="match status" value="1"/>
</dbReference>
<dbReference type="GO" id="GO:0050839">
    <property type="term" value="F:cell adhesion molecule binding"/>
    <property type="evidence" value="ECO:0007669"/>
    <property type="project" value="TreeGrafter"/>
</dbReference>
<dbReference type="SMART" id="SM00408">
    <property type="entry name" value="IGc2"/>
    <property type="match status" value="1"/>
</dbReference>
<organism evidence="9 10">
    <name type="scientific">Ignelater luminosus</name>
    <name type="common">Cucubano</name>
    <name type="synonym">Pyrophorus luminosus</name>
    <dbReference type="NCBI Taxonomy" id="2038154"/>
    <lineage>
        <taxon>Eukaryota</taxon>
        <taxon>Metazoa</taxon>
        <taxon>Ecdysozoa</taxon>
        <taxon>Arthropoda</taxon>
        <taxon>Hexapoda</taxon>
        <taxon>Insecta</taxon>
        <taxon>Pterygota</taxon>
        <taxon>Neoptera</taxon>
        <taxon>Endopterygota</taxon>
        <taxon>Coleoptera</taxon>
        <taxon>Polyphaga</taxon>
        <taxon>Elateriformia</taxon>
        <taxon>Elateroidea</taxon>
        <taxon>Elateridae</taxon>
        <taxon>Agrypninae</taxon>
        <taxon>Pyrophorini</taxon>
        <taxon>Ignelater</taxon>
    </lineage>
</organism>
<dbReference type="InterPro" id="IPR051275">
    <property type="entry name" value="Cell_adhesion_signaling"/>
</dbReference>